<dbReference type="AlphaFoldDB" id="A0A0K2ZRY5"/>
<dbReference type="Pfam" id="PF03033">
    <property type="entry name" value="Glyco_transf_28"/>
    <property type="match status" value="1"/>
</dbReference>
<dbReference type="Proteomes" id="UP000041247">
    <property type="component" value="Unassembled WGS sequence"/>
</dbReference>
<gene>
    <name evidence="3" type="ORF">XTPLMG728_1121</name>
</gene>
<proteinExistence type="predicted"/>
<dbReference type="PANTHER" id="PTHR48050">
    <property type="entry name" value="STEROL 3-BETA-GLUCOSYLTRANSFERASE"/>
    <property type="match status" value="1"/>
</dbReference>
<dbReference type="GO" id="GO:0005975">
    <property type="term" value="P:carbohydrate metabolic process"/>
    <property type="evidence" value="ECO:0007669"/>
    <property type="project" value="InterPro"/>
</dbReference>
<feature type="domain" description="Glycosyltransferase family 28 N-terminal" evidence="1">
    <location>
        <begin position="15"/>
        <end position="95"/>
    </location>
</feature>
<dbReference type="CDD" id="cd03784">
    <property type="entry name" value="GT1_Gtf-like"/>
    <property type="match status" value="1"/>
</dbReference>
<dbReference type="GO" id="GO:0008194">
    <property type="term" value="F:UDP-glycosyltransferase activity"/>
    <property type="evidence" value="ECO:0007669"/>
    <property type="project" value="InterPro"/>
</dbReference>
<dbReference type="Gene3D" id="3.40.50.2000">
    <property type="entry name" value="Glycogen Phosphorylase B"/>
    <property type="match status" value="2"/>
</dbReference>
<dbReference type="InterPro" id="IPR002213">
    <property type="entry name" value="UDP_glucos_trans"/>
</dbReference>
<dbReference type="GO" id="GO:0033072">
    <property type="term" value="P:vancomycin biosynthetic process"/>
    <property type="evidence" value="ECO:0007669"/>
    <property type="project" value="UniProtKB-ARBA"/>
</dbReference>
<evidence type="ECO:0000259" key="2">
    <source>
        <dbReference type="Pfam" id="PF06722"/>
    </source>
</evidence>
<organism evidence="3 4">
    <name type="scientific">Xanthomonas graminis pv. poae</name>
    <dbReference type="NCBI Taxonomy" id="227946"/>
    <lineage>
        <taxon>Bacteria</taxon>
        <taxon>Pseudomonadati</taxon>
        <taxon>Pseudomonadota</taxon>
        <taxon>Gammaproteobacteria</taxon>
        <taxon>Lysobacterales</taxon>
        <taxon>Lysobacteraceae</taxon>
        <taxon>Xanthomonas</taxon>
        <taxon>Xanthomonas translucens group</taxon>
        <taxon>Xanthomonas graminis</taxon>
    </lineage>
</organism>
<accession>A0A0K2ZRY5</accession>
<keyword evidence="3" id="KW-0808">Transferase</keyword>
<sequence>MPEQQHAAPTHGATVAIFTLGTRGDIQPLLVLGRGLQQRGHAVRIVTSANFAEQIRAAGLSFFALSGDFQALLENDPSIAERGLRWKAMATLFRERMALWAKDWAAQGQLACTGADLLVGVGSGSLLAAALGEACAIPVVFAQLQPLTASRHLPPMPLAGRNVPGPLSMAAYQLMRLAVWRVMRPAINQCVRAQLGLRAYPWYGPYFHRGSAQVSVVYGFSPQLLPRPRDWPASVQICGYWMLRESQWQPPAALQAFLDAGPAPVYIGFGSMVSADPQAFAATLVEAVRRSGRRAVLASGWGALDAAHAHADAQIFPVQQAPHAWLFPRMSAIVHHGGAGTTGAAAAAGVPSVVVPFYGDQPFWAHCLARQGVAPPALARAGLQAQTLAAALDQAAQPAMVQAAAHLGARIRAEDGVGTAVAWLERWGVLPRLGRGEPDRALPPQALEAGRR</sequence>
<feature type="domain" description="Erythromycin biosynthesis protein CIII-like C-terminal" evidence="2">
    <location>
        <begin position="318"/>
        <end position="406"/>
    </location>
</feature>
<dbReference type="SUPFAM" id="SSF53756">
    <property type="entry name" value="UDP-Glycosyltransferase/glycogen phosphorylase"/>
    <property type="match status" value="1"/>
</dbReference>
<dbReference type="Pfam" id="PF06722">
    <property type="entry name" value="EryCIII-like_C"/>
    <property type="match status" value="1"/>
</dbReference>
<dbReference type="FunFam" id="3.40.50.2000:FF:000009">
    <property type="entry name" value="Sterol 3-beta-glucosyltransferase UGT80A2"/>
    <property type="match status" value="1"/>
</dbReference>
<dbReference type="EMBL" id="CXOK01000027">
    <property type="protein sequence ID" value="CTP86135.1"/>
    <property type="molecule type" value="Genomic_DNA"/>
</dbReference>
<dbReference type="InterPro" id="IPR050426">
    <property type="entry name" value="Glycosyltransferase_28"/>
</dbReference>
<dbReference type="RefSeq" id="WP_080999370.1">
    <property type="nucleotide sequence ID" value="NZ_CP076250.1"/>
</dbReference>
<reference evidence="3 4" key="1">
    <citation type="submission" date="2015-07" db="EMBL/GenBank/DDBJ databases">
        <authorList>
            <person name="Noorani M."/>
        </authorList>
    </citation>
    <scope>NUCLEOTIDE SEQUENCE [LARGE SCALE GENOMIC DNA]</scope>
    <source>
        <strain evidence="3">LMG728</strain>
    </source>
</reference>
<evidence type="ECO:0000259" key="1">
    <source>
        <dbReference type="Pfam" id="PF03033"/>
    </source>
</evidence>
<name>A0A0K2ZRY5_9XANT</name>
<dbReference type="InterPro" id="IPR004276">
    <property type="entry name" value="GlycoTrans_28_N"/>
</dbReference>
<dbReference type="PANTHER" id="PTHR48050:SF13">
    <property type="entry name" value="STEROL 3-BETA-GLUCOSYLTRANSFERASE UGT80A2"/>
    <property type="match status" value="1"/>
</dbReference>
<evidence type="ECO:0000313" key="4">
    <source>
        <dbReference type="Proteomes" id="UP000041247"/>
    </source>
</evidence>
<dbReference type="GO" id="GO:0016758">
    <property type="term" value="F:hexosyltransferase activity"/>
    <property type="evidence" value="ECO:0007669"/>
    <property type="project" value="InterPro"/>
</dbReference>
<protein>
    <submittedName>
        <fullName evidence="3">Glycosyltransferase</fullName>
    </submittedName>
</protein>
<dbReference type="InterPro" id="IPR010610">
    <property type="entry name" value="EryCIII-like_C"/>
</dbReference>
<evidence type="ECO:0000313" key="3">
    <source>
        <dbReference type="EMBL" id="CTP86135.1"/>
    </source>
</evidence>